<dbReference type="GO" id="GO:0046930">
    <property type="term" value="C:pore complex"/>
    <property type="evidence" value="ECO:0007669"/>
    <property type="project" value="UniProtKB-KW"/>
</dbReference>
<sequence>MKSWMFRNIFRLYQPPQILIKNNPYFSRRHYICSLKKSVMNKIIILLLICISLFSCATKKEIVYFQDAENLNLKEIETSFEPIIEPNDILYITVSSMDEEVTKPFKRTIGSEGSPITNNIQLQGYLVDSEGNIRFPVLGTLPVMGKTRGTVEKELKTKLSEYITDVVVDVRIINFKVTVIGEVKAPGVFRIQDERVTLPEAIALAGDFTLDGNRKEVTVIREENGVRKVSKIDYTSSELFTSSYYFLKQNDIVYVEPSLKGVRKSGFIPDVPALLSLVTVILSTVIILTR</sequence>
<feature type="domain" description="SLBB" evidence="17">
    <location>
        <begin position="176"/>
        <end position="255"/>
    </location>
</feature>
<evidence type="ECO:0000256" key="13">
    <source>
        <dbReference type="ARBA" id="ARBA00023237"/>
    </source>
</evidence>
<dbReference type="PANTHER" id="PTHR33619:SF3">
    <property type="entry name" value="POLYSACCHARIDE EXPORT PROTEIN GFCE-RELATED"/>
    <property type="match status" value="1"/>
</dbReference>
<keyword evidence="13" id="KW-0998">Cell outer membrane</keyword>
<keyword evidence="9" id="KW-0406">Ion transport</keyword>
<dbReference type="AlphaFoldDB" id="A0A5C6Z0Z2"/>
<keyword evidence="7" id="KW-0732">Signal</keyword>
<keyword evidence="6 15" id="KW-0812">Transmembrane</keyword>
<evidence type="ECO:0000256" key="2">
    <source>
        <dbReference type="ARBA" id="ARBA00009450"/>
    </source>
</evidence>
<evidence type="ECO:0000256" key="14">
    <source>
        <dbReference type="ARBA" id="ARBA00023288"/>
    </source>
</evidence>
<dbReference type="Gene3D" id="3.10.560.10">
    <property type="entry name" value="Outer membrane lipoprotein wza domain like"/>
    <property type="match status" value="1"/>
</dbReference>
<dbReference type="Pfam" id="PF02563">
    <property type="entry name" value="Poly_export"/>
    <property type="match status" value="1"/>
</dbReference>
<evidence type="ECO:0000256" key="7">
    <source>
        <dbReference type="ARBA" id="ARBA00022729"/>
    </source>
</evidence>
<dbReference type="GO" id="GO:0009279">
    <property type="term" value="C:cell outer membrane"/>
    <property type="evidence" value="ECO:0007669"/>
    <property type="project" value="UniProtKB-SubCell"/>
</dbReference>
<dbReference type="InterPro" id="IPR003715">
    <property type="entry name" value="Poly_export_N"/>
</dbReference>
<evidence type="ECO:0000256" key="6">
    <source>
        <dbReference type="ARBA" id="ARBA00022692"/>
    </source>
</evidence>
<comment type="caution">
    <text evidence="18">The sequence shown here is derived from an EMBL/GenBank/DDBJ whole genome shotgun (WGS) entry which is preliminary data.</text>
</comment>
<dbReference type="InterPro" id="IPR054765">
    <property type="entry name" value="SLBB_dom"/>
</dbReference>
<reference evidence="18 19" key="1">
    <citation type="submission" date="2019-08" db="EMBL/GenBank/DDBJ databases">
        <title>Genome of Aequorivita antarctica SW49 (type strain).</title>
        <authorList>
            <person name="Bowman J.P."/>
        </authorList>
    </citation>
    <scope>NUCLEOTIDE SEQUENCE [LARGE SCALE GENOMIC DNA]</scope>
    <source>
        <strain evidence="18 19">SW49</strain>
    </source>
</reference>
<comment type="subcellular location">
    <subcellularLocation>
        <location evidence="1">Cell outer membrane</location>
        <topology evidence="1">Multi-pass membrane protein</topology>
    </subcellularLocation>
</comment>
<keyword evidence="5 18" id="KW-0762">Sugar transport</keyword>
<evidence type="ECO:0000256" key="15">
    <source>
        <dbReference type="SAM" id="Phobius"/>
    </source>
</evidence>
<dbReference type="InterPro" id="IPR049712">
    <property type="entry name" value="Poly_export"/>
</dbReference>
<comment type="similarity">
    <text evidence="2">Belongs to the BexD/CtrA/VexA family.</text>
</comment>
<evidence type="ECO:0000256" key="5">
    <source>
        <dbReference type="ARBA" id="ARBA00022597"/>
    </source>
</evidence>
<keyword evidence="19" id="KW-1185">Reference proteome</keyword>
<accession>A0A5C6Z0Z2</accession>
<gene>
    <name evidence="18" type="ORF">ESU54_07990</name>
</gene>
<keyword evidence="12" id="KW-0564">Palmitate</keyword>
<evidence type="ECO:0000313" key="19">
    <source>
        <dbReference type="Proteomes" id="UP000321497"/>
    </source>
</evidence>
<dbReference type="GO" id="GO:0015159">
    <property type="term" value="F:polysaccharide transmembrane transporter activity"/>
    <property type="evidence" value="ECO:0007669"/>
    <property type="project" value="InterPro"/>
</dbReference>
<evidence type="ECO:0000256" key="12">
    <source>
        <dbReference type="ARBA" id="ARBA00023139"/>
    </source>
</evidence>
<evidence type="ECO:0000256" key="11">
    <source>
        <dbReference type="ARBA" id="ARBA00023136"/>
    </source>
</evidence>
<keyword evidence="8" id="KW-0625">Polysaccharide transport</keyword>
<evidence type="ECO:0000259" key="16">
    <source>
        <dbReference type="Pfam" id="PF02563"/>
    </source>
</evidence>
<organism evidence="18 19">
    <name type="scientific">Aequorivita antarctica</name>
    <dbReference type="NCBI Taxonomy" id="153266"/>
    <lineage>
        <taxon>Bacteria</taxon>
        <taxon>Pseudomonadati</taxon>
        <taxon>Bacteroidota</taxon>
        <taxon>Flavobacteriia</taxon>
        <taxon>Flavobacteriales</taxon>
        <taxon>Flavobacteriaceae</taxon>
        <taxon>Aequorivita</taxon>
    </lineage>
</organism>
<keyword evidence="4" id="KW-1134">Transmembrane beta strand</keyword>
<evidence type="ECO:0000256" key="1">
    <source>
        <dbReference type="ARBA" id="ARBA00004571"/>
    </source>
</evidence>
<dbReference type="GO" id="GO:0015288">
    <property type="term" value="F:porin activity"/>
    <property type="evidence" value="ECO:0007669"/>
    <property type="project" value="UniProtKB-KW"/>
</dbReference>
<evidence type="ECO:0000256" key="4">
    <source>
        <dbReference type="ARBA" id="ARBA00022452"/>
    </source>
</evidence>
<keyword evidence="15" id="KW-1133">Transmembrane helix</keyword>
<dbReference type="EMBL" id="VORT01000004">
    <property type="protein sequence ID" value="TXD73694.1"/>
    <property type="molecule type" value="Genomic_DNA"/>
</dbReference>
<evidence type="ECO:0000256" key="10">
    <source>
        <dbReference type="ARBA" id="ARBA00023114"/>
    </source>
</evidence>
<evidence type="ECO:0000256" key="8">
    <source>
        <dbReference type="ARBA" id="ARBA00023047"/>
    </source>
</evidence>
<dbReference type="GO" id="GO:0006811">
    <property type="term" value="P:monoatomic ion transport"/>
    <property type="evidence" value="ECO:0007669"/>
    <property type="project" value="UniProtKB-KW"/>
</dbReference>
<protein>
    <submittedName>
        <fullName evidence="18">Sugar transporter</fullName>
    </submittedName>
</protein>
<evidence type="ECO:0000259" key="17">
    <source>
        <dbReference type="Pfam" id="PF22461"/>
    </source>
</evidence>
<evidence type="ECO:0000313" key="18">
    <source>
        <dbReference type="EMBL" id="TXD73694.1"/>
    </source>
</evidence>
<evidence type="ECO:0000256" key="9">
    <source>
        <dbReference type="ARBA" id="ARBA00023065"/>
    </source>
</evidence>
<keyword evidence="3" id="KW-0813">Transport</keyword>
<feature type="transmembrane region" description="Helical" evidence="15">
    <location>
        <begin position="271"/>
        <end position="289"/>
    </location>
</feature>
<evidence type="ECO:0000256" key="3">
    <source>
        <dbReference type="ARBA" id="ARBA00022448"/>
    </source>
</evidence>
<proteinExistence type="inferred from homology"/>
<keyword evidence="10" id="KW-0626">Porin</keyword>
<dbReference type="Proteomes" id="UP000321497">
    <property type="component" value="Unassembled WGS sequence"/>
</dbReference>
<name>A0A5C6Z0Z2_9FLAO</name>
<keyword evidence="14" id="KW-0449">Lipoprotein</keyword>
<dbReference type="PANTHER" id="PTHR33619">
    <property type="entry name" value="POLYSACCHARIDE EXPORT PROTEIN GFCE-RELATED"/>
    <property type="match status" value="1"/>
</dbReference>
<feature type="domain" description="Polysaccharide export protein N-terminal" evidence="16">
    <location>
        <begin position="83"/>
        <end position="172"/>
    </location>
</feature>
<keyword evidence="11 15" id="KW-0472">Membrane</keyword>
<dbReference type="Pfam" id="PF22461">
    <property type="entry name" value="SLBB_2"/>
    <property type="match status" value="1"/>
</dbReference>